<evidence type="ECO:0000313" key="2">
    <source>
        <dbReference type="EMBL" id="GBG32882.1"/>
    </source>
</evidence>
<organism evidence="2 3">
    <name type="scientific">Hondaea fermentalgiana</name>
    <dbReference type="NCBI Taxonomy" id="2315210"/>
    <lineage>
        <taxon>Eukaryota</taxon>
        <taxon>Sar</taxon>
        <taxon>Stramenopiles</taxon>
        <taxon>Bigyra</taxon>
        <taxon>Labyrinthulomycetes</taxon>
        <taxon>Thraustochytrida</taxon>
        <taxon>Thraustochytriidae</taxon>
        <taxon>Hondaea</taxon>
    </lineage>
</organism>
<evidence type="ECO:0000256" key="1">
    <source>
        <dbReference type="SAM" id="MobiDB-lite"/>
    </source>
</evidence>
<keyword evidence="3" id="KW-1185">Reference proteome</keyword>
<dbReference type="AlphaFoldDB" id="A0A2R5GPT1"/>
<evidence type="ECO:0000313" key="3">
    <source>
        <dbReference type="Proteomes" id="UP000241890"/>
    </source>
</evidence>
<reference evidence="2 3" key="1">
    <citation type="submission" date="2017-12" db="EMBL/GenBank/DDBJ databases">
        <title>Sequencing, de novo assembly and annotation of complete genome of a new Thraustochytrid species, strain FCC1311.</title>
        <authorList>
            <person name="Sedici K."/>
            <person name="Godart F."/>
            <person name="Aiese Cigliano R."/>
            <person name="Sanseverino W."/>
            <person name="Barakat M."/>
            <person name="Ortet P."/>
            <person name="Marechal E."/>
            <person name="Cagnac O."/>
            <person name="Amato A."/>
        </authorList>
    </citation>
    <scope>NUCLEOTIDE SEQUENCE [LARGE SCALE GENOMIC DNA]</scope>
</reference>
<dbReference type="EMBL" id="BEYU01000134">
    <property type="protein sequence ID" value="GBG32882.1"/>
    <property type="molecule type" value="Genomic_DNA"/>
</dbReference>
<dbReference type="Proteomes" id="UP000241890">
    <property type="component" value="Unassembled WGS sequence"/>
</dbReference>
<sequence length="115" mass="12599">MDVKTERRIAQFKAQQREKRTVQKQLSGKASMTAAERARKEKLRKAKKNRPGFGSSSSSVADHLNEVVGLVEHKLMHRLGGAASNNSNPDAVREARAAFLARLEAKNAPSSSNDS</sequence>
<feature type="compositionally biased region" description="Basic residues" evidence="1">
    <location>
        <begin position="40"/>
        <end position="50"/>
    </location>
</feature>
<gene>
    <name evidence="2" type="ORF">FCC1311_091072</name>
</gene>
<comment type="caution">
    <text evidence="2">The sequence shown here is derived from an EMBL/GenBank/DDBJ whole genome shotgun (WGS) entry which is preliminary data.</text>
</comment>
<protein>
    <submittedName>
        <fullName evidence="2">Uncharacterized protein</fullName>
    </submittedName>
</protein>
<proteinExistence type="predicted"/>
<name>A0A2R5GPT1_9STRA</name>
<dbReference type="InParanoid" id="A0A2R5GPT1"/>
<feature type="region of interest" description="Disordered" evidence="1">
    <location>
        <begin position="1"/>
        <end position="61"/>
    </location>
</feature>
<accession>A0A2R5GPT1</accession>
<feature type="compositionally biased region" description="Basic and acidic residues" evidence="1">
    <location>
        <begin position="1"/>
        <end position="21"/>
    </location>
</feature>